<dbReference type="Proteomes" id="UP000236000">
    <property type="component" value="Unassembled WGS sequence"/>
</dbReference>
<sequence length="258" mass="28830">MKYFYHDRNGELHGPAELDFLACEVKWGGLPDHLMIRPVDGEEWIALAEVVKRETGTGFYPNVMSVPPEEVAGLSFWKRLRYYYRRSWRMAFVFSGRASRRECLSVFLSMTLADCLGLVVVQILLGLALPLLMPRLDVFSCLSFISKLLGLLLVLLIVLQSFALCWRRLHDLSLAGWWSYALPFVFLAGSLPVEWFLGHLFRSDTWGMSVEHAGGAGAMAAGGMAAAIFVLSGTWVVALLGLFPGTKKENQYGHPPDV</sequence>
<dbReference type="GO" id="GO:0005886">
    <property type="term" value="C:plasma membrane"/>
    <property type="evidence" value="ECO:0007669"/>
    <property type="project" value="TreeGrafter"/>
</dbReference>
<feature type="transmembrane region" description="Helical" evidence="1">
    <location>
        <begin position="218"/>
        <end position="243"/>
    </location>
</feature>
<dbReference type="AlphaFoldDB" id="A0A2N8HFV9"/>
<evidence type="ECO:0008006" key="4">
    <source>
        <dbReference type="Google" id="ProtNLM"/>
    </source>
</evidence>
<feature type="transmembrane region" description="Helical" evidence="1">
    <location>
        <begin position="177"/>
        <end position="198"/>
    </location>
</feature>
<keyword evidence="1" id="KW-0812">Transmembrane</keyword>
<proteinExistence type="predicted"/>
<dbReference type="EMBL" id="PJKA01000003">
    <property type="protein sequence ID" value="PNC19650.1"/>
    <property type="molecule type" value="Genomic_DNA"/>
</dbReference>
<dbReference type="Pfam" id="PF05656">
    <property type="entry name" value="DUF805"/>
    <property type="match status" value="1"/>
</dbReference>
<feature type="transmembrane region" description="Helical" evidence="1">
    <location>
        <begin position="144"/>
        <end position="165"/>
    </location>
</feature>
<accession>A0A2N8HFV9</accession>
<feature type="transmembrane region" description="Helical" evidence="1">
    <location>
        <begin position="106"/>
        <end position="132"/>
    </location>
</feature>
<dbReference type="PANTHER" id="PTHR34980">
    <property type="entry name" value="INNER MEMBRANE PROTEIN-RELATED-RELATED"/>
    <property type="match status" value="1"/>
</dbReference>
<keyword evidence="1" id="KW-0472">Membrane</keyword>
<dbReference type="OrthoDB" id="199708at2"/>
<keyword evidence="1" id="KW-1133">Transmembrane helix</keyword>
<dbReference type="RefSeq" id="WP_102711727.1">
    <property type="nucleotide sequence ID" value="NZ_PJKA01000003.1"/>
</dbReference>
<organism evidence="2 3">
    <name type="scientific">Akkermansia muciniphila</name>
    <dbReference type="NCBI Taxonomy" id="239935"/>
    <lineage>
        <taxon>Bacteria</taxon>
        <taxon>Pseudomonadati</taxon>
        <taxon>Verrucomicrobiota</taxon>
        <taxon>Verrucomicrobiia</taxon>
        <taxon>Verrucomicrobiales</taxon>
        <taxon>Akkermansiaceae</taxon>
        <taxon>Akkermansia</taxon>
    </lineage>
</organism>
<reference evidence="2 3" key="1">
    <citation type="journal article" date="2017" name="BMC Genomics">
        <title>Genome sequencing of 39 Akkermansia muciniphila isolates reveals its population structure, genomic and functional diverisity, and global distribution in mammalian gut microbiotas.</title>
        <authorList>
            <person name="Guo X."/>
            <person name="Li S."/>
            <person name="Zhang J."/>
            <person name="Wu F."/>
            <person name="Li X."/>
            <person name="Wu D."/>
            <person name="Zhang M."/>
            <person name="Ou Z."/>
            <person name="Jie Z."/>
            <person name="Yan Q."/>
            <person name="Li P."/>
            <person name="Yi J."/>
            <person name="Peng Y."/>
        </authorList>
    </citation>
    <scope>NUCLEOTIDE SEQUENCE [LARGE SCALE GENOMIC DNA]</scope>
    <source>
        <strain evidence="2 3">GP24</strain>
    </source>
</reference>
<dbReference type="InterPro" id="IPR008523">
    <property type="entry name" value="DUF805"/>
</dbReference>
<evidence type="ECO:0000256" key="1">
    <source>
        <dbReference type="SAM" id="Phobius"/>
    </source>
</evidence>
<name>A0A2N8HFV9_9BACT</name>
<gene>
    <name evidence="2" type="ORF">CXU22_01155</name>
</gene>
<dbReference type="PANTHER" id="PTHR34980:SF2">
    <property type="entry name" value="INNER MEMBRANE PROTEIN YHAH-RELATED"/>
    <property type="match status" value="1"/>
</dbReference>
<comment type="caution">
    <text evidence="2">The sequence shown here is derived from an EMBL/GenBank/DDBJ whole genome shotgun (WGS) entry which is preliminary data.</text>
</comment>
<evidence type="ECO:0000313" key="3">
    <source>
        <dbReference type="Proteomes" id="UP000236000"/>
    </source>
</evidence>
<protein>
    <recommendedName>
        <fullName evidence="4">DUF805 domain-containing protein</fullName>
    </recommendedName>
</protein>
<evidence type="ECO:0000313" key="2">
    <source>
        <dbReference type="EMBL" id="PNC19650.1"/>
    </source>
</evidence>